<feature type="region of interest" description="Disordered" evidence="4">
    <location>
        <begin position="170"/>
        <end position="217"/>
    </location>
</feature>
<keyword evidence="3" id="KW-0175">Coiled coil</keyword>
<dbReference type="InterPro" id="IPR050469">
    <property type="entry name" value="Diguanylate_Cyclase"/>
</dbReference>
<dbReference type="EC" id="2.7.7.65" evidence="1"/>
<gene>
    <name evidence="6" type="ORF">ACFOX3_09465</name>
</gene>
<reference evidence="7" key="1">
    <citation type="journal article" date="2019" name="Int. J. Syst. Evol. Microbiol.">
        <title>The Global Catalogue of Microorganisms (GCM) 10K type strain sequencing project: providing services to taxonomists for standard genome sequencing and annotation.</title>
        <authorList>
            <consortium name="The Broad Institute Genomics Platform"/>
            <consortium name="The Broad Institute Genome Sequencing Center for Infectious Disease"/>
            <person name="Wu L."/>
            <person name="Ma J."/>
        </authorList>
    </citation>
    <scope>NUCLEOTIDE SEQUENCE [LARGE SCALE GENOMIC DNA]</scope>
    <source>
        <strain evidence="7">CECT 8570</strain>
    </source>
</reference>
<dbReference type="Proteomes" id="UP001595840">
    <property type="component" value="Unassembled WGS sequence"/>
</dbReference>
<evidence type="ECO:0000259" key="5">
    <source>
        <dbReference type="PROSITE" id="PS50887"/>
    </source>
</evidence>
<feature type="coiled-coil region" evidence="3">
    <location>
        <begin position="409"/>
        <end position="454"/>
    </location>
</feature>
<keyword evidence="7" id="KW-1185">Reference proteome</keyword>
<dbReference type="CDD" id="cd01949">
    <property type="entry name" value="GGDEF"/>
    <property type="match status" value="1"/>
</dbReference>
<dbReference type="InterPro" id="IPR043128">
    <property type="entry name" value="Rev_trsase/Diguanyl_cyclase"/>
</dbReference>
<dbReference type="NCBIfam" id="TIGR00254">
    <property type="entry name" value="GGDEF"/>
    <property type="match status" value="1"/>
</dbReference>
<evidence type="ECO:0000313" key="7">
    <source>
        <dbReference type="Proteomes" id="UP001595840"/>
    </source>
</evidence>
<evidence type="ECO:0000313" key="6">
    <source>
        <dbReference type="EMBL" id="MFC4362532.1"/>
    </source>
</evidence>
<organism evidence="6 7">
    <name type="scientific">Simiduia curdlanivorans</name>
    <dbReference type="NCBI Taxonomy" id="1492769"/>
    <lineage>
        <taxon>Bacteria</taxon>
        <taxon>Pseudomonadati</taxon>
        <taxon>Pseudomonadota</taxon>
        <taxon>Gammaproteobacteria</taxon>
        <taxon>Cellvibrionales</taxon>
        <taxon>Cellvibrionaceae</taxon>
        <taxon>Simiduia</taxon>
    </lineage>
</organism>
<evidence type="ECO:0000256" key="2">
    <source>
        <dbReference type="ARBA" id="ARBA00034247"/>
    </source>
</evidence>
<feature type="domain" description="GGDEF" evidence="5">
    <location>
        <begin position="481"/>
        <end position="613"/>
    </location>
</feature>
<dbReference type="EMBL" id="JBHSCX010000006">
    <property type="protein sequence ID" value="MFC4362532.1"/>
    <property type="molecule type" value="Genomic_DNA"/>
</dbReference>
<dbReference type="Pfam" id="PF00990">
    <property type="entry name" value="GGDEF"/>
    <property type="match status" value="1"/>
</dbReference>
<dbReference type="Pfam" id="PF20975">
    <property type="entry name" value="DGCcoil"/>
    <property type="match status" value="1"/>
</dbReference>
<comment type="caution">
    <text evidence="6">The sequence shown here is derived from an EMBL/GenBank/DDBJ whole genome shotgun (WGS) entry which is preliminary data.</text>
</comment>
<dbReference type="SUPFAM" id="SSF55073">
    <property type="entry name" value="Nucleotide cyclase"/>
    <property type="match status" value="1"/>
</dbReference>
<evidence type="ECO:0000256" key="1">
    <source>
        <dbReference type="ARBA" id="ARBA00012528"/>
    </source>
</evidence>
<dbReference type="Gene3D" id="3.30.70.270">
    <property type="match status" value="1"/>
</dbReference>
<comment type="catalytic activity">
    <reaction evidence="2">
        <text>2 GTP = 3',3'-c-di-GMP + 2 diphosphate</text>
        <dbReference type="Rhea" id="RHEA:24898"/>
        <dbReference type="ChEBI" id="CHEBI:33019"/>
        <dbReference type="ChEBI" id="CHEBI:37565"/>
        <dbReference type="ChEBI" id="CHEBI:58805"/>
        <dbReference type="EC" id="2.7.7.65"/>
    </reaction>
</comment>
<dbReference type="InterPro" id="IPR000160">
    <property type="entry name" value="GGDEF_dom"/>
</dbReference>
<dbReference type="InterPro" id="IPR029787">
    <property type="entry name" value="Nucleotide_cyclase"/>
</dbReference>
<accession>A0ABV8V6U1</accession>
<dbReference type="RefSeq" id="WP_290260425.1">
    <property type="nucleotide sequence ID" value="NZ_JAUFQG010000004.1"/>
</dbReference>
<evidence type="ECO:0000256" key="4">
    <source>
        <dbReference type="SAM" id="MobiDB-lite"/>
    </source>
</evidence>
<dbReference type="SMART" id="SM00267">
    <property type="entry name" value="GGDEF"/>
    <property type="match status" value="1"/>
</dbReference>
<evidence type="ECO:0000256" key="3">
    <source>
        <dbReference type="SAM" id="Coils"/>
    </source>
</evidence>
<name>A0ABV8V6U1_9GAMM</name>
<sequence length="620" mass="69681">MSEKDANYWRGKYRELLKEQERVTVKANPDVQIAIERLAQTAALLDKDLAQGLNPVFQQAKRKEWGRPGQLALLEQTLELFQRQIKITRERELLAVKQMSLALMEMPLDEASRKVCKNILSVYKRQSFANEWAPLVEAISSLKPRPLTAGEYPKEPGVLAKLFGASQRDEKSLSEEQLGEDSSSDDSNSTALNSDVDGDTSASLASANRAEQYDQDELSGLDRAEQIQAINQATQSSAAKQDLEDLMGLSGQLIRRGEDTDRELHEPAFSKISDRISMVLGDLLAQIEPQETVTDKAIAAKLRIDKGLNWYELVPTLEDIRDLVMALIISAKQDFQQYLLHLLEQINQLIAMTADTANSVMAREREMVIDIEVEVSALAQAAKSVNDVAELKQAVETRVQALAGVLSKRQSTDEAENKALREINSLQKQVNLLQKEAAEKQAELELNRQKARTDTLTGLANREAYNERIHHEIERFRRYQRPLTLIVCDIDHFKKFNDDYSHQVGDRVLKVISNAIEKQLRDVDFMARYGGEEFVVLMPETSAQDALIKMDRIRLAVAATKFKFKEHQLSITFSSGLAAIRDGDTASTLFARADKLLYEAKHNGRNCCVAEPVKEPASNS</sequence>
<dbReference type="PANTHER" id="PTHR45138">
    <property type="entry name" value="REGULATORY COMPONENTS OF SENSORY TRANSDUCTION SYSTEM"/>
    <property type="match status" value="1"/>
</dbReference>
<proteinExistence type="predicted"/>
<dbReference type="PANTHER" id="PTHR45138:SF9">
    <property type="entry name" value="DIGUANYLATE CYCLASE DGCM-RELATED"/>
    <property type="match status" value="1"/>
</dbReference>
<dbReference type="PROSITE" id="PS50887">
    <property type="entry name" value="GGDEF"/>
    <property type="match status" value="1"/>
</dbReference>
<protein>
    <recommendedName>
        <fullName evidence="1">diguanylate cyclase</fullName>
        <ecNumber evidence="1">2.7.7.65</ecNumber>
    </recommendedName>
</protein>
<dbReference type="InterPro" id="IPR048516">
    <property type="entry name" value="DGCcoil"/>
</dbReference>